<dbReference type="HOGENOM" id="CLU_027562_9_3_7"/>
<dbReference type="SUPFAM" id="SSF56349">
    <property type="entry name" value="DNA breaking-rejoining enzymes"/>
    <property type="match status" value="1"/>
</dbReference>
<dbReference type="HAMAP" id="MF_01808">
    <property type="entry name" value="Recomb_XerC_XerD"/>
    <property type="match status" value="1"/>
</dbReference>
<dbReference type="InterPro" id="IPR010998">
    <property type="entry name" value="Integrase_recombinase_N"/>
</dbReference>
<evidence type="ECO:0000256" key="2">
    <source>
        <dbReference type="ARBA" id="ARBA00022490"/>
    </source>
</evidence>
<dbReference type="PaxDb" id="882-DVU_2066"/>
<comment type="subcellular location">
    <subcellularLocation>
        <location evidence="1 9">Cytoplasm</location>
    </subcellularLocation>
</comment>
<dbReference type="GO" id="GO:0006313">
    <property type="term" value="P:DNA transposition"/>
    <property type="evidence" value="ECO:0007669"/>
    <property type="project" value="UniProtKB-UniRule"/>
</dbReference>
<keyword evidence="6 9" id="KW-0238">DNA-binding</keyword>
<evidence type="ECO:0000256" key="6">
    <source>
        <dbReference type="ARBA" id="ARBA00023125"/>
    </source>
</evidence>
<dbReference type="InterPro" id="IPR044068">
    <property type="entry name" value="CB"/>
</dbReference>
<name>Q72AD1_NITV2</name>
<dbReference type="GO" id="GO:0051301">
    <property type="term" value="P:cell division"/>
    <property type="evidence" value="ECO:0007669"/>
    <property type="project" value="UniProtKB-KW"/>
</dbReference>
<dbReference type="EMBL" id="AE017285">
    <property type="protein sequence ID" value="AAS96539.1"/>
    <property type="molecule type" value="Genomic_DNA"/>
</dbReference>
<dbReference type="OrthoDB" id="9801717at2"/>
<dbReference type="InterPro" id="IPR002104">
    <property type="entry name" value="Integrase_catalytic"/>
</dbReference>
<feature type="active site" evidence="9">
    <location>
        <position position="394"/>
    </location>
</feature>
<evidence type="ECO:0000256" key="4">
    <source>
        <dbReference type="ARBA" id="ARBA00022829"/>
    </source>
</evidence>
<evidence type="ECO:0000313" key="13">
    <source>
        <dbReference type="EMBL" id="AAS96539.1"/>
    </source>
</evidence>
<feature type="compositionally biased region" description="Low complexity" evidence="10">
    <location>
        <begin position="11"/>
        <end position="20"/>
    </location>
</feature>
<dbReference type="GO" id="GO:0007059">
    <property type="term" value="P:chromosome segregation"/>
    <property type="evidence" value="ECO:0007669"/>
    <property type="project" value="UniProtKB-UniRule"/>
</dbReference>
<feature type="active site" description="O-(3'-phospho-DNA)-tyrosine intermediate" evidence="9">
    <location>
        <position position="403"/>
    </location>
</feature>
<dbReference type="Gene3D" id="1.10.443.10">
    <property type="entry name" value="Intergrase catalytic core"/>
    <property type="match status" value="1"/>
</dbReference>
<evidence type="ECO:0000256" key="9">
    <source>
        <dbReference type="HAMAP-Rule" id="MF_01808"/>
    </source>
</evidence>
<dbReference type="PROSITE" id="PS51900">
    <property type="entry name" value="CB"/>
    <property type="match status" value="1"/>
</dbReference>
<feature type="active site" evidence="9">
    <location>
        <position position="275"/>
    </location>
</feature>
<dbReference type="eggNOG" id="COG4974">
    <property type="taxonomic scope" value="Bacteria"/>
</dbReference>
<feature type="compositionally biased region" description="Basic residues" evidence="10">
    <location>
        <begin position="463"/>
        <end position="474"/>
    </location>
</feature>
<keyword evidence="4 9" id="KW-0159">Chromosome partition</keyword>
<evidence type="ECO:0000259" key="12">
    <source>
        <dbReference type="PROSITE" id="PS51900"/>
    </source>
</evidence>
<dbReference type="InterPro" id="IPR004107">
    <property type="entry name" value="Integrase_SAM-like_N"/>
</dbReference>
<dbReference type="SUPFAM" id="SSF47823">
    <property type="entry name" value="lambda integrase-like, N-terminal domain"/>
    <property type="match status" value="1"/>
</dbReference>
<proteinExistence type="inferred from homology"/>
<evidence type="ECO:0000259" key="11">
    <source>
        <dbReference type="PROSITE" id="PS51898"/>
    </source>
</evidence>
<feature type="region of interest" description="Disordered" evidence="10">
    <location>
        <begin position="435"/>
        <end position="474"/>
    </location>
</feature>
<feature type="active site" evidence="9">
    <location>
        <position position="299"/>
    </location>
</feature>
<keyword evidence="2 9" id="KW-0963">Cytoplasm</keyword>
<evidence type="ECO:0000256" key="10">
    <source>
        <dbReference type="SAM" id="MobiDB-lite"/>
    </source>
</evidence>
<feature type="active site" evidence="9">
    <location>
        <position position="368"/>
    </location>
</feature>
<evidence type="ECO:0000256" key="5">
    <source>
        <dbReference type="ARBA" id="ARBA00022908"/>
    </source>
</evidence>
<accession>Q72AD1</accession>
<comment type="function">
    <text evidence="9">Site-specific tyrosine recombinase, which acts by catalyzing the cutting and rejoining of the recombining DNA molecules. The XerC-XerD complex is essential to convert dimers of the bacterial chromosome into monomers to permit their segregation at cell division. It also contributes to the segregational stability of plasmids.</text>
</comment>
<keyword evidence="5 9" id="KW-0229">DNA integration</keyword>
<evidence type="ECO:0000313" key="14">
    <source>
        <dbReference type="Proteomes" id="UP000002194"/>
    </source>
</evidence>
<evidence type="ECO:0000256" key="7">
    <source>
        <dbReference type="ARBA" id="ARBA00023172"/>
    </source>
</evidence>
<dbReference type="AlphaFoldDB" id="Q72AD1"/>
<feature type="region of interest" description="Disordered" evidence="10">
    <location>
        <begin position="1"/>
        <end position="38"/>
    </location>
</feature>
<evidence type="ECO:0000256" key="1">
    <source>
        <dbReference type="ARBA" id="ARBA00004496"/>
    </source>
</evidence>
<organism evidence="13 14">
    <name type="scientific">Nitratidesulfovibrio vulgaris (strain ATCC 29579 / DSM 644 / CCUG 34227 / NCIMB 8303 / VKM B-1760 / Hildenborough)</name>
    <name type="common">Desulfovibrio vulgaris</name>
    <dbReference type="NCBI Taxonomy" id="882"/>
    <lineage>
        <taxon>Bacteria</taxon>
        <taxon>Pseudomonadati</taxon>
        <taxon>Thermodesulfobacteriota</taxon>
        <taxon>Desulfovibrionia</taxon>
        <taxon>Desulfovibrionales</taxon>
        <taxon>Desulfovibrionaceae</taxon>
        <taxon>Nitratidesulfovibrio</taxon>
    </lineage>
</organism>
<dbReference type="EnsemblBacteria" id="AAS96539">
    <property type="protein sequence ID" value="AAS96539"/>
    <property type="gene ID" value="DVU_2066"/>
</dbReference>
<protein>
    <recommendedName>
        <fullName evidence="9">Tyrosine recombinase XerC</fullName>
    </recommendedName>
</protein>
<dbReference type="CDD" id="cd00798">
    <property type="entry name" value="INT_XerDC_C"/>
    <property type="match status" value="1"/>
</dbReference>
<keyword evidence="8 9" id="KW-0131">Cell cycle</keyword>
<dbReference type="InterPro" id="IPR050090">
    <property type="entry name" value="Tyrosine_recombinase_XerCD"/>
</dbReference>
<dbReference type="PATRIC" id="fig|882.5.peg.1879"/>
<dbReference type="Proteomes" id="UP000002194">
    <property type="component" value="Chromosome"/>
</dbReference>
<dbReference type="GO" id="GO:0005737">
    <property type="term" value="C:cytoplasm"/>
    <property type="evidence" value="ECO:0007669"/>
    <property type="project" value="UniProtKB-SubCell"/>
</dbReference>
<comment type="subunit">
    <text evidence="9">Forms a cyclic heterotetrameric complex composed of two molecules of XerC and two molecules of XerD.</text>
</comment>
<evidence type="ECO:0000256" key="3">
    <source>
        <dbReference type="ARBA" id="ARBA00022618"/>
    </source>
</evidence>
<dbReference type="KEGG" id="dvu:DVU_2066"/>
<reference evidence="13 14" key="1">
    <citation type="journal article" date="2004" name="Nat. Biotechnol.">
        <title>The genome sequence of the anaerobic, sulfate-reducing bacterium Desulfovibrio vulgaris Hildenborough.</title>
        <authorList>
            <person name="Heidelberg J.F."/>
            <person name="Seshadri R."/>
            <person name="Haveman S.A."/>
            <person name="Hemme C.L."/>
            <person name="Paulsen I.T."/>
            <person name="Kolonay J.F."/>
            <person name="Eisen J.A."/>
            <person name="Ward N."/>
            <person name="Methe B."/>
            <person name="Brinkac L.M."/>
            <person name="Daugherty S.C."/>
            <person name="Deboy R.T."/>
            <person name="Dodson R.J."/>
            <person name="Durkin A.S."/>
            <person name="Madupu R."/>
            <person name="Nelson W.C."/>
            <person name="Sullivan S.A."/>
            <person name="Fouts D."/>
            <person name="Haft D.H."/>
            <person name="Selengut J."/>
            <person name="Peterson J.D."/>
            <person name="Davidsen T.M."/>
            <person name="Zafar N."/>
            <person name="Zhou L."/>
            <person name="Radune D."/>
            <person name="Dimitrov G."/>
            <person name="Hance M."/>
            <person name="Tran K."/>
            <person name="Khouri H."/>
            <person name="Gill J."/>
            <person name="Utterback T.R."/>
            <person name="Feldblyum T.V."/>
            <person name="Wall J.D."/>
            <person name="Voordouw G."/>
            <person name="Fraser C.M."/>
        </authorList>
    </citation>
    <scope>NUCLEOTIDE SEQUENCE [LARGE SCALE GENOMIC DNA]</scope>
    <source>
        <strain evidence="14">ATCC 29579 / DSM 644 / NCIMB 8303 / VKM B-1760 / Hildenborough</strain>
    </source>
</reference>
<keyword evidence="7 9" id="KW-0233">DNA recombination</keyword>
<dbReference type="InterPro" id="IPR013762">
    <property type="entry name" value="Integrase-like_cat_sf"/>
</dbReference>
<dbReference type="PANTHER" id="PTHR30349:SF77">
    <property type="entry name" value="TYROSINE RECOMBINASE XERC"/>
    <property type="match status" value="1"/>
</dbReference>
<dbReference type="GO" id="GO:0009037">
    <property type="term" value="F:tyrosine-based site-specific recombinase activity"/>
    <property type="evidence" value="ECO:0007669"/>
    <property type="project" value="UniProtKB-UniRule"/>
</dbReference>
<feature type="domain" description="Core-binding (CB)" evidence="12">
    <location>
        <begin position="40"/>
        <end position="128"/>
    </location>
</feature>
<dbReference type="RefSeq" id="WP_010939344.1">
    <property type="nucleotide sequence ID" value="NC_002937.3"/>
</dbReference>
<dbReference type="Pfam" id="PF02899">
    <property type="entry name" value="Phage_int_SAM_1"/>
    <property type="match status" value="1"/>
</dbReference>
<gene>
    <name evidence="9" type="primary">xerC</name>
    <name evidence="13" type="ordered locus">DVU_2066</name>
</gene>
<evidence type="ECO:0000256" key="8">
    <source>
        <dbReference type="ARBA" id="ARBA00023306"/>
    </source>
</evidence>
<dbReference type="InterPro" id="IPR023009">
    <property type="entry name" value="Tyrosine_recombinase_XerC/XerD"/>
</dbReference>
<feature type="domain" description="Tyr recombinase" evidence="11">
    <location>
        <begin position="230"/>
        <end position="416"/>
    </location>
</feature>
<dbReference type="PhylomeDB" id="Q72AD1"/>
<keyword evidence="14" id="KW-1185">Reference proteome</keyword>
<dbReference type="Gene3D" id="1.10.150.130">
    <property type="match status" value="1"/>
</dbReference>
<keyword evidence="3 9" id="KW-0132">Cell division</keyword>
<dbReference type="GO" id="GO:0003677">
    <property type="term" value="F:DNA binding"/>
    <property type="evidence" value="ECO:0007669"/>
    <property type="project" value="UniProtKB-UniRule"/>
</dbReference>
<dbReference type="Pfam" id="PF00589">
    <property type="entry name" value="Phage_integrase"/>
    <property type="match status" value="1"/>
</dbReference>
<feature type="active site" evidence="9">
    <location>
        <position position="371"/>
    </location>
</feature>
<sequence>MAKLTDRGRATARGPRSAARGRGGASFSQSDGDSATGGDAAVPETLELFLAHVELEKGYSPATVTAYGTDLMQFHGVLTAEGFGLDAPEDVTRRHVQRYLAELHRLRTARSSVARKLSALRAFFRYMLRLRRVTADPVAAVHNPRQEKRQPRTLNVDQVFALLDTGHGPATGAPDGDCDAGVATRKSMGNTVDDAVCGHGSGSLVSGHHDAPRGTVSGAGADAGAAAVPTLPAGSTSRKPLSTAVESMSGDTLHAEAIRRRDLALAELLYGSGLRISEALGLDVLDADPSAGVVRVLGKGSKERMSPLSDTSVDALREWLHFRHHLASEGERALFVGARGDRLDRRQATRIIDALCRRAGLPQSVSPHGLRHSFATHLLEAGADLRSVQELLGHARLATTQRYTHLTLAHLIEVYDKAHPRASLGVSQYAAPKPESVPILASEPLSGPTSSASSREDSERRQPSRSRARKKSHG</sequence>
<dbReference type="PANTHER" id="PTHR30349">
    <property type="entry name" value="PHAGE INTEGRASE-RELATED"/>
    <property type="match status" value="1"/>
</dbReference>
<dbReference type="PROSITE" id="PS51898">
    <property type="entry name" value="TYR_RECOMBINASE"/>
    <property type="match status" value="1"/>
</dbReference>
<dbReference type="SMR" id="Q72AD1"/>
<dbReference type="STRING" id="882.DVU_2066"/>
<dbReference type="InterPro" id="IPR011010">
    <property type="entry name" value="DNA_brk_join_enz"/>
</dbReference>
<comment type="similarity">
    <text evidence="9">Belongs to the 'phage' integrase family. XerC subfamily.</text>
</comment>